<keyword evidence="1" id="KW-0238">DNA-binding</keyword>
<accession>A0A418IJ01</accession>
<dbReference type="GeneID" id="79050819"/>
<dbReference type="PANTHER" id="PTHR30204">
    <property type="entry name" value="REDOX-CYCLING DRUG-SENSING TRANSCRIPTIONAL ACTIVATOR SOXR"/>
    <property type="match status" value="1"/>
</dbReference>
<dbReference type="OrthoDB" id="9811174at2"/>
<dbReference type="Proteomes" id="UP000286317">
    <property type="component" value="Unassembled WGS sequence"/>
</dbReference>
<protein>
    <submittedName>
        <fullName evidence="3">MerR family transcriptional regulator</fullName>
    </submittedName>
</protein>
<dbReference type="GO" id="GO:0003677">
    <property type="term" value="F:DNA binding"/>
    <property type="evidence" value="ECO:0007669"/>
    <property type="project" value="UniProtKB-KW"/>
</dbReference>
<dbReference type="InterPro" id="IPR009061">
    <property type="entry name" value="DNA-bd_dom_put_sf"/>
</dbReference>
<evidence type="ECO:0000313" key="4">
    <source>
        <dbReference type="Proteomes" id="UP000286317"/>
    </source>
</evidence>
<reference evidence="3 4" key="1">
    <citation type="journal article" date="2016" name="Front. Microbiol.">
        <title>Comprehensive Phylogenetic Analysis of Bovine Non-aureus Staphylococci Species Based on Whole-Genome Sequencing.</title>
        <authorList>
            <person name="Naushad S."/>
            <person name="Barkema H.W."/>
            <person name="Luby C."/>
            <person name="Condas L.A."/>
            <person name="Nobrega D.B."/>
            <person name="Carson D.A."/>
            <person name="De Buck J."/>
        </authorList>
    </citation>
    <scope>NUCLEOTIDE SEQUENCE [LARGE SCALE GENOMIC DNA]</scope>
    <source>
        <strain evidence="3 4">SNUC 4554</strain>
    </source>
</reference>
<dbReference type="EMBL" id="QXUF01000003">
    <property type="protein sequence ID" value="RIN03016.1"/>
    <property type="molecule type" value="Genomic_DNA"/>
</dbReference>
<dbReference type="CDD" id="cd01109">
    <property type="entry name" value="HTH_YyaN"/>
    <property type="match status" value="1"/>
</dbReference>
<comment type="caution">
    <text evidence="3">The sequence shown here is derived from an EMBL/GenBank/DDBJ whole genome shotgun (WGS) entry which is preliminary data.</text>
</comment>
<dbReference type="InterPro" id="IPR047057">
    <property type="entry name" value="MerR_fam"/>
</dbReference>
<dbReference type="InterPro" id="IPR000551">
    <property type="entry name" value="MerR-type_HTH_dom"/>
</dbReference>
<dbReference type="GO" id="GO:0003700">
    <property type="term" value="F:DNA-binding transcription factor activity"/>
    <property type="evidence" value="ECO:0007669"/>
    <property type="project" value="InterPro"/>
</dbReference>
<evidence type="ECO:0000259" key="2">
    <source>
        <dbReference type="PROSITE" id="PS50937"/>
    </source>
</evidence>
<dbReference type="PANTHER" id="PTHR30204:SF98">
    <property type="entry name" value="HTH-TYPE TRANSCRIPTIONAL REGULATOR ADHR"/>
    <property type="match status" value="1"/>
</dbReference>
<dbReference type="RefSeq" id="WP_039068487.1">
    <property type="nucleotide sequence ID" value="NZ_CP068712.1"/>
</dbReference>
<gene>
    <name evidence="3" type="ORF">BU112_00815</name>
</gene>
<dbReference type="Gene3D" id="1.10.1660.10">
    <property type="match status" value="1"/>
</dbReference>
<evidence type="ECO:0000256" key="1">
    <source>
        <dbReference type="ARBA" id="ARBA00023125"/>
    </source>
</evidence>
<evidence type="ECO:0000313" key="3">
    <source>
        <dbReference type="EMBL" id="RIN03016.1"/>
    </source>
</evidence>
<keyword evidence="4" id="KW-1185">Reference proteome</keyword>
<organism evidence="3 4">
    <name type="scientific">Staphylococcus shinii</name>
    <dbReference type="NCBI Taxonomy" id="2912228"/>
    <lineage>
        <taxon>Bacteria</taxon>
        <taxon>Bacillati</taxon>
        <taxon>Bacillota</taxon>
        <taxon>Bacilli</taxon>
        <taxon>Bacillales</taxon>
        <taxon>Staphylococcaceae</taxon>
        <taxon>Staphylococcus</taxon>
    </lineage>
</organism>
<dbReference type="PROSITE" id="PS50937">
    <property type="entry name" value="HTH_MERR_2"/>
    <property type="match status" value="1"/>
</dbReference>
<dbReference type="AlphaFoldDB" id="A0A418IJ01"/>
<feature type="domain" description="HTH merR-type" evidence="2">
    <location>
        <begin position="1"/>
        <end position="69"/>
    </location>
</feature>
<name>A0A418IJ01_9STAP</name>
<dbReference type="SUPFAM" id="SSF46955">
    <property type="entry name" value="Putative DNA-binding domain"/>
    <property type="match status" value="1"/>
</dbReference>
<dbReference type="Pfam" id="PF13411">
    <property type="entry name" value="MerR_1"/>
    <property type="match status" value="1"/>
</dbReference>
<sequence length="115" mass="13831">MQVKKAAEQLDMSEHTLRYYDKAGLFPFVSRNQNGYRDFSEEDLYWIEFIKCMRQTHMPVSKLKEIAELYHQGSTTKQKRKEIFLDHQQNLIEQKKIIDEGLQTLEEKFKLLESE</sequence>
<dbReference type="SMART" id="SM00422">
    <property type="entry name" value="HTH_MERR"/>
    <property type="match status" value="1"/>
</dbReference>
<proteinExistence type="predicted"/>